<organism evidence="4 5">
    <name type="scientific">Sphingomonas glaciei</name>
    <dbReference type="NCBI Taxonomy" id="2938948"/>
    <lineage>
        <taxon>Bacteria</taxon>
        <taxon>Pseudomonadati</taxon>
        <taxon>Pseudomonadota</taxon>
        <taxon>Alphaproteobacteria</taxon>
        <taxon>Sphingomonadales</taxon>
        <taxon>Sphingomonadaceae</taxon>
        <taxon>Sphingomonas</taxon>
    </lineage>
</organism>
<dbReference type="Proteomes" id="UP000831921">
    <property type="component" value="Chromosome"/>
</dbReference>
<keyword evidence="2" id="KW-0812">Transmembrane</keyword>
<feature type="region of interest" description="Disordered" evidence="1">
    <location>
        <begin position="124"/>
        <end position="155"/>
    </location>
</feature>
<feature type="compositionally biased region" description="Low complexity" evidence="1">
    <location>
        <begin position="130"/>
        <end position="142"/>
    </location>
</feature>
<dbReference type="Gene3D" id="3.30.70.1070">
    <property type="entry name" value="Sporulation related repeat"/>
    <property type="match status" value="1"/>
</dbReference>
<accession>A0ABY5MWS2</accession>
<evidence type="ECO:0000259" key="3">
    <source>
        <dbReference type="PROSITE" id="PS51724"/>
    </source>
</evidence>
<name>A0ABY5MWS2_9SPHN</name>
<evidence type="ECO:0000313" key="4">
    <source>
        <dbReference type="EMBL" id="UUR07787.1"/>
    </source>
</evidence>
<dbReference type="InterPro" id="IPR007730">
    <property type="entry name" value="SPOR-like_dom"/>
</dbReference>
<feature type="region of interest" description="Disordered" evidence="1">
    <location>
        <begin position="1"/>
        <end position="28"/>
    </location>
</feature>
<dbReference type="PROSITE" id="PS51724">
    <property type="entry name" value="SPOR"/>
    <property type="match status" value="1"/>
</dbReference>
<feature type="region of interest" description="Disordered" evidence="1">
    <location>
        <begin position="66"/>
        <end position="85"/>
    </location>
</feature>
<dbReference type="Pfam" id="PF05036">
    <property type="entry name" value="SPOR"/>
    <property type="match status" value="1"/>
</dbReference>
<keyword evidence="5" id="KW-1185">Reference proteome</keyword>
<feature type="domain" description="SPOR" evidence="3">
    <location>
        <begin position="147"/>
        <end position="224"/>
    </location>
</feature>
<keyword evidence="2" id="KW-0472">Membrane</keyword>
<dbReference type="EMBL" id="CP097253">
    <property type="protein sequence ID" value="UUR07787.1"/>
    <property type="molecule type" value="Genomic_DNA"/>
</dbReference>
<keyword evidence="2" id="KW-1133">Transmembrane helix</keyword>
<feature type="transmembrane region" description="Helical" evidence="2">
    <location>
        <begin position="37"/>
        <end position="58"/>
    </location>
</feature>
<evidence type="ECO:0000256" key="1">
    <source>
        <dbReference type="SAM" id="MobiDB-lite"/>
    </source>
</evidence>
<proteinExistence type="predicted"/>
<evidence type="ECO:0000313" key="5">
    <source>
        <dbReference type="Proteomes" id="UP000831921"/>
    </source>
</evidence>
<sequence length="224" mass="22529">MATRGGLSRGGTAGEPLPWLEPVEDEDEPPALSARKMGAAILVVLLAAALVAGTLYWIGRSGADEGTGAPELIRAEPGPVKIKPDDPGGIDVAGDSETAFATGAGETVDGELNLDAVPEEAIARPNKAKPAPAAEEPAEPTAAAPPPPAGSANQVQLGFYGSASEAEAAWKTLSGRFPAIAGAGKIVIPYQSGQRLRAGFASPAEARAACQLLKAAGDACFVAR</sequence>
<reference evidence="4 5" key="1">
    <citation type="submission" date="2022-05" db="EMBL/GenBank/DDBJ databases">
        <title>S8-45 Sphingomonas ultraviolaceadurans.</title>
        <authorList>
            <person name="Liu Y."/>
        </authorList>
    </citation>
    <scope>NUCLEOTIDE SEQUENCE [LARGE SCALE GENOMIC DNA]</scope>
    <source>
        <strain evidence="4 5">S8-45</strain>
    </source>
</reference>
<dbReference type="RefSeq" id="WP_249503577.1">
    <property type="nucleotide sequence ID" value="NZ_CP097253.1"/>
</dbReference>
<dbReference type="InterPro" id="IPR036680">
    <property type="entry name" value="SPOR-like_sf"/>
</dbReference>
<gene>
    <name evidence="4" type="ORF">M1K48_12770</name>
</gene>
<evidence type="ECO:0000256" key="2">
    <source>
        <dbReference type="SAM" id="Phobius"/>
    </source>
</evidence>
<protein>
    <submittedName>
        <fullName evidence="4">SPOR domain-containing protein</fullName>
    </submittedName>
</protein>